<proteinExistence type="predicted"/>
<keyword evidence="2" id="KW-1133">Transmembrane helix</keyword>
<evidence type="ECO:0000313" key="3">
    <source>
        <dbReference type="EMBL" id="EAQ80667.1"/>
    </source>
</evidence>
<dbReference type="PROSITE" id="PS51257">
    <property type="entry name" value="PROKAR_LIPOPROTEIN"/>
    <property type="match status" value="1"/>
</dbReference>
<dbReference type="OrthoDB" id="266017at2"/>
<keyword evidence="2" id="KW-0812">Transmembrane</keyword>
<sequence length="166" mass="18380">MRIDTLFTPLALIVILAMSGCQENENQRLAAMSERHEQRQAEQSRQAAELHLEVIGLQRQVQTNIAEIGRQRDALESERRIVASERRWDSLTSTAIANVGLLLACLAPLVLACLLLLRSPESGDEPAIAEILLNDLTATRPSLANSNNKPSPRRLTENENCSEKST</sequence>
<dbReference type="AlphaFoldDB" id="A3ZSK7"/>
<comment type="caution">
    <text evidence="3">The sequence shown here is derived from an EMBL/GenBank/DDBJ whole genome shotgun (WGS) entry which is preliminary data.</text>
</comment>
<protein>
    <submittedName>
        <fullName evidence="3">Uncharacterized protein</fullName>
    </submittedName>
</protein>
<dbReference type="Proteomes" id="UP000004358">
    <property type="component" value="Unassembled WGS sequence"/>
</dbReference>
<feature type="compositionally biased region" description="Polar residues" evidence="1">
    <location>
        <begin position="140"/>
        <end position="150"/>
    </location>
</feature>
<name>A3ZSK7_9BACT</name>
<evidence type="ECO:0000256" key="2">
    <source>
        <dbReference type="SAM" id="Phobius"/>
    </source>
</evidence>
<dbReference type="EMBL" id="AANZ01000008">
    <property type="protein sequence ID" value="EAQ80667.1"/>
    <property type="molecule type" value="Genomic_DNA"/>
</dbReference>
<feature type="region of interest" description="Disordered" evidence="1">
    <location>
        <begin position="140"/>
        <end position="166"/>
    </location>
</feature>
<feature type="transmembrane region" description="Helical" evidence="2">
    <location>
        <begin position="95"/>
        <end position="117"/>
    </location>
</feature>
<organism evidence="3 4">
    <name type="scientific">Blastopirellula marina DSM 3645</name>
    <dbReference type="NCBI Taxonomy" id="314230"/>
    <lineage>
        <taxon>Bacteria</taxon>
        <taxon>Pseudomonadati</taxon>
        <taxon>Planctomycetota</taxon>
        <taxon>Planctomycetia</taxon>
        <taxon>Pirellulales</taxon>
        <taxon>Pirellulaceae</taxon>
        <taxon>Blastopirellula</taxon>
    </lineage>
</organism>
<keyword evidence="2" id="KW-0472">Membrane</keyword>
<accession>A3ZSK7</accession>
<dbReference type="eggNOG" id="ENOG5032ZWC">
    <property type="taxonomic scope" value="Bacteria"/>
</dbReference>
<dbReference type="HOGENOM" id="CLU_1599533_0_0_0"/>
<gene>
    <name evidence="3" type="ORF">DSM3645_15015</name>
</gene>
<dbReference type="STRING" id="314230.DSM3645_15015"/>
<reference evidence="3 4" key="1">
    <citation type="submission" date="2006-02" db="EMBL/GenBank/DDBJ databases">
        <authorList>
            <person name="Amann R."/>
            <person name="Ferriera S."/>
            <person name="Johnson J."/>
            <person name="Kravitz S."/>
            <person name="Halpern A."/>
            <person name="Remington K."/>
            <person name="Beeson K."/>
            <person name="Tran B."/>
            <person name="Rogers Y.-H."/>
            <person name="Friedman R."/>
            <person name="Venter J.C."/>
        </authorList>
    </citation>
    <scope>NUCLEOTIDE SEQUENCE [LARGE SCALE GENOMIC DNA]</scope>
    <source>
        <strain evidence="3 4">DSM 3645</strain>
    </source>
</reference>
<evidence type="ECO:0000256" key="1">
    <source>
        <dbReference type="SAM" id="MobiDB-lite"/>
    </source>
</evidence>
<dbReference type="RefSeq" id="WP_002650901.1">
    <property type="nucleotide sequence ID" value="NZ_CH672376.1"/>
</dbReference>
<evidence type="ECO:0000313" key="4">
    <source>
        <dbReference type="Proteomes" id="UP000004358"/>
    </source>
</evidence>
<feature type="compositionally biased region" description="Basic and acidic residues" evidence="1">
    <location>
        <begin position="154"/>
        <end position="166"/>
    </location>
</feature>